<dbReference type="InterPro" id="IPR011010">
    <property type="entry name" value="DNA_brk_join_enz"/>
</dbReference>
<name>A0A3S3PBL8_9RHOB</name>
<evidence type="ECO:0000259" key="4">
    <source>
        <dbReference type="PROSITE" id="PS51898"/>
    </source>
</evidence>
<proteinExistence type="predicted"/>
<dbReference type="PROSITE" id="PS51898">
    <property type="entry name" value="TYR_RECOMBINASE"/>
    <property type="match status" value="1"/>
</dbReference>
<dbReference type="AlphaFoldDB" id="A0A3S3PBL8"/>
<organism evidence="5 6">
    <name type="scientific">Paenirhodobacter huangdaonensis</name>
    <dbReference type="NCBI Taxonomy" id="2501515"/>
    <lineage>
        <taxon>Bacteria</taxon>
        <taxon>Pseudomonadati</taxon>
        <taxon>Pseudomonadota</taxon>
        <taxon>Alphaproteobacteria</taxon>
        <taxon>Rhodobacterales</taxon>
        <taxon>Rhodobacter group</taxon>
        <taxon>Paenirhodobacter</taxon>
    </lineage>
</organism>
<dbReference type="GO" id="GO:0015074">
    <property type="term" value="P:DNA integration"/>
    <property type="evidence" value="ECO:0007669"/>
    <property type="project" value="UniProtKB-KW"/>
</dbReference>
<keyword evidence="3" id="KW-0233">DNA recombination</keyword>
<dbReference type="InterPro" id="IPR013762">
    <property type="entry name" value="Integrase-like_cat_sf"/>
</dbReference>
<keyword evidence="2" id="KW-0238">DNA-binding</keyword>
<feature type="domain" description="Tyr recombinase" evidence="4">
    <location>
        <begin position="180"/>
        <end position="349"/>
    </location>
</feature>
<evidence type="ECO:0000256" key="1">
    <source>
        <dbReference type="ARBA" id="ARBA00022908"/>
    </source>
</evidence>
<evidence type="ECO:0000313" key="5">
    <source>
        <dbReference type="EMBL" id="RWR48020.1"/>
    </source>
</evidence>
<reference evidence="5 6" key="2">
    <citation type="submission" date="2019-01" db="EMBL/GenBank/DDBJ databases">
        <title>Sinorhodobacter populi sp. nov. isolated from the symptomatic bark tissue of Populus euramericana canker.</title>
        <authorList>
            <person name="Xu G."/>
        </authorList>
    </citation>
    <scope>NUCLEOTIDE SEQUENCE [LARGE SCALE GENOMIC DNA]</scope>
    <source>
        <strain evidence="5 6">CGMCC 1.12963</strain>
    </source>
</reference>
<accession>A0A3S3PBL8</accession>
<dbReference type="Proteomes" id="UP000288071">
    <property type="component" value="Unassembled WGS sequence"/>
</dbReference>
<dbReference type="Gene3D" id="1.10.150.130">
    <property type="match status" value="1"/>
</dbReference>
<keyword evidence="6" id="KW-1185">Reference proteome</keyword>
<evidence type="ECO:0000256" key="3">
    <source>
        <dbReference type="ARBA" id="ARBA00023172"/>
    </source>
</evidence>
<dbReference type="InterPro" id="IPR002104">
    <property type="entry name" value="Integrase_catalytic"/>
</dbReference>
<dbReference type="CDD" id="cd00796">
    <property type="entry name" value="INT_Rci_Hp1_C"/>
    <property type="match status" value="1"/>
</dbReference>
<dbReference type="InterPro" id="IPR050090">
    <property type="entry name" value="Tyrosine_recombinase_XerCD"/>
</dbReference>
<evidence type="ECO:0000313" key="6">
    <source>
        <dbReference type="Proteomes" id="UP000288071"/>
    </source>
</evidence>
<sequence length="354" mass="40309">MPRHRKPARLYFRDDEQQWVIRDGSTQKRTGFGPRELAEAENALAEYVARKQVSARRGPAHPGELTVGEVLARYADDKGATVAAVKTLIYSIQALVPFWGNLTCDAVKGSTCRRYQRERGKPRLSEMTTKTGKTISRLRTASASTVRRELGVLQAALNHAHSEGLLIHPIAVTLPEAGEVRDRWLTRSEAARLVWNAEPHVRRFILLSLYTGRRATAILELSWTRVDLEKGTIRFRADGEQETNKRRGSIRIPRQLWGHLRRWKCYRGANVVTYRGKSVESVKTGIRRAAERAGLEGVTPHVLKHTAITWAVMKGLGVEDAAEYFNTSPETIRKHYWHHSPHHQERALEIIERR</sequence>
<dbReference type="PANTHER" id="PTHR30349:SF88">
    <property type="entry name" value="BLL1584 PROTEIN"/>
    <property type="match status" value="1"/>
</dbReference>
<dbReference type="GO" id="GO:0003677">
    <property type="term" value="F:DNA binding"/>
    <property type="evidence" value="ECO:0007669"/>
    <property type="project" value="UniProtKB-KW"/>
</dbReference>
<gene>
    <name evidence="5" type="ORF">EOW66_18660</name>
</gene>
<dbReference type="Gene3D" id="1.10.443.10">
    <property type="entry name" value="Intergrase catalytic core"/>
    <property type="match status" value="1"/>
</dbReference>
<keyword evidence="1" id="KW-0229">DNA integration</keyword>
<dbReference type="GO" id="GO:0006310">
    <property type="term" value="P:DNA recombination"/>
    <property type="evidence" value="ECO:0007669"/>
    <property type="project" value="UniProtKB-KW"/>
</dbReference>
<dbReference type="EMBL" id="SAVA01000016">
    <property type="protein sequence ID" value="RWR48020.1"/>
    <property type="molecule type" value="Genomic_DNA"/>
</dbReference>
<comment type="caution">
    <text evidence="5">The sequence shown here is derived from an EMBL/GenBank/DDBJ whole genome shotgun (WGS) entry which is preliminary data.</text>
</comment>
<protein>
    <submittedName>
        <fullName evidence="5">Site-specific integrase</fullName>
    </submittedName>
</protein>
<reference evidence="6" key="1">
    <citation type="submission" date="2019-01" db="EMBL/GenBank/DDBJ databases">
        <title>Sinorhodobacter populi sp. nov. isolated from the symptomatic bark tissue of Populus euramericana canker.</title>
        <authorList>
            <person name="Li Y."/>
        </authorList>
    </citation>
    <scope>NUCLEOTIDE SEQUENCE [LARGE SCALE GENOMIC DNA]</scope>
    <source>
        <strain evidence="6">CGMCC 1.12963</strain>
    </source>
</reference>
<dbReference type="SUPFAM" id="SSF56349">
    <property type="entry name" value="DNA breaking-rejoining enzymes"/>
    <property type="match status" value="1"/>
</dbReference>
<evidence type="ECO:0000256" key="2">
    <source>
        <dbReference type="ARBA" id="ARBA00023125"/>
    </source>
</evidence>
<dbReference type="PANTHER" id="PTHR30349">
    <property type="entry name" value="PHAGE INTEGRASE-RELATED"/>
    <property type="match status" value="1"/>
</dbReference>
<dbReference type="Pfam" id="PF00589">
    <property type="entry name" value="Phage_integrase"/>
    <property type="match status" value="1"/>
</dbReference>
<dbReference type="InterPro" id="IPR010998">
    <property type="entry name" value="Integrase_recombinase_N"/>
</dbReference>